<evidence type="ECO:0000256" key="1">
    <source>
        <dbReference type="SAM" id="MobiDB-lite"/>
    </source>
</evidence>
<gene>
    <name evidence="3" type="ORF">MFFC18_44590</name>
</gene>
<feature type="transmembrane region" description="Helical" evidence="2">
    <location>
        <begin position="75"/>
        <end position="99"/>
    </location>
</feature>
<feature type="region of interest" description="Disordered" evidence="1">
    <location>
        <begin position="351"/>
        <end position="371"/>
    </location>
</feature>
<dbReference type="Proteomes" id="UP000322214">
    <property type="component" value="Chromosome"/>
</dbReference>
<proteinExistence type="predicted"/>
<organism evidence="3 4">
    <name type="scientific">Mariniblastus fucicola</name>
    <dbReference type="NCBI Taxonomy" id="980251"/>
    <lineage>
        <taxon>Bacteria</taxon>
        <taxon>Pseudomonadati</taxon>
        <taxon>Planctomycetota</taxon>
        <taxon>Planctomycetia</taxon>
        <taxon>Pirellulales</taxon>
        <taxon>Pirellulaceae</taxon>
        <taxon>Mariniblastus</taxon>
    </lineage>
</organism>
<feature type="transmembrane region" description="Helical" evidence="2">
    <location>
        <begin position="200"/>
        <end position="221"/>
    </location>
</feature>
<feature type="transmembrane region" description="Helical" evidence="2">
    <location>
        <begin position="105"/>
        <end position="126"/>
    </location>
</feature>
<accession>A0A5B9PG21</accession>
<feature type="transmembrane region" description="Helical" evidence="2">
    <location>
        <begin position="329"/>
        <end position="346"/>
    </location>
</feature>
<dbReference type="AlphaFoldDB" id="A0A5B9PG21"/>
<reference evidence="3 4" key="1">
    <citation type="submission" date="2019-08" db="EMBL/GenBank/DDBJ databases">
        <title>Deep-cultivation of Planctomycetes and their phenomic and genomic characterization uncovers novel biology.</title>
        <authorList>
            <person name="Wiegand S."/>
            <person name="Jogler M."/>
            <person name="Boedeker C."/>
            <person name="Pinto D."/>
            <person name="Vollmers J."/>
            <person name="Rivas-Marin E."/>
            <person name="Kohn T."/>
            <person name="Peeters S.H."/>
            <person name="Heuer A."/>
            <person name="Rast P."/>
            <person name="Oberbeckmann S."/>
            <person name="Bunk B."/>
            <person name="Jeske O."/>
            <person name="Meyerdierks A."/>
            <person name="Storesund J.E."/>
            <person name="Kallscheuer N."/>
            <person name="Luecker S."/>
            <person name="Lage O.M."/>
            <person name="Pohl T."/>
            <person name="Merkel B.J."/>
            <person name="Hornburger P."/>
            <person name="Mueller R.-W."/>
            <person name="Bruemmer F."/>
            <person name="Labrenz M."/>
            <person name="Spormann A.M."/>
            <person name="Op den Camp H."/>
            <person name="Overmann J."/>
            <person name="Amann R."/>
            <person name="Jetten M.S.M."/>
            <person name="Mascher T."/>
            <person name="Medema M.H."/>
            <person name="Devos D.P."/>
            <person name="Kaster A.-K."/>
            <person name="Ovreas L."/>
            <person name="Rohde M."/>
            <person name="Galperin M.Y."/>
            <person name="Jogler C."/>
        </authorList>
    </citation>
    <scope>NUCLEOTIDE SEQUENCE [LARGE SCALE GENOMIC DNA]</scope>
    <source>
        <strain evidence="3 4">FC18</strain>
    </source>
</reference>
<dbReference type="RefSeq" id="WP_075083888.1">
    <property type="nucleotide sequence ID" value="NZ_CP042912.1"/>
</dbReference>
<feature type="transmembrane region" description="Helical" evidence="2">
    <location>
        <begin position="233"/>
        <end position="256"/>
    </location>
</feature>
<dbReference type="STRING" id="980251.GCA_001642875_01110"/>
<feature type="transmembrane region" description="Helical" evidence="2">
    <location>
        <begin position="7"/>
        <end position="27"/>
    </location>
</feature>
<evidence type="ECO:0008006" key="5">
    <source>
        <dbReference type="Google" id="ProtNLM"/>
    </source>
</evidence>
<dbReference type="EMBL" id="CP042912">
    <property type="protein sequence ID" value="QEG24539.1"/>
    <property type="molecule type" value="Genomic_DNA"/>
</dbReference>
<dbReference type="OrthoDB" id="257805at2"/>
<feature type="transmembrane region" description="Helical" evidence="2">
    <location>
        <begin position="268"/>
        <end position="290"/>
    </location>
</feature>
<keyword evidence="4" id="KW-1185">Reference proteome</keyword>
<evidence type="ECO:0000313" key="3">
    <source>
        <dbReference type="EMBL" id="QEG24539.1"/>
    </source>
</evidence>
<feature type="transmembrane region" description="Helical" evidence="2">
    <location>
        <begin position="297"/>
        <end position="317"/>
    </location>
</feature>
<dbReference type="KEGG" id="mff:MFFC18_44590"/>
<keyword evidence="2" id="KW-1133">Transmembrane helix</keyword>
<evidence type="ECO:0000313" key="4">
    <source>
        <dbReference type="Proteomes" id="UP000322214"/>
    </source>
</evidence>
<name>A0A5B9PG21_9BACT</name>
<protein>
    <recommendedName>
        <fullName evidence="5">EamA-like transporter family protein</fullName>
    </recommendedName>
</protein>
<feature type="transmembrane region" description="Helical" evidence="2">
    <location>
        <begin position="39"/>
        <end position="63"/>
    </location>
</feature>
<feature type="transmembrane region" description="Helical" evidence="2">
    <location>
        <begin position="135"/>
        <end position="153"/>
    </location>
</feature>
<keyword evidence="2" id="KW-0812">Transmembrane</keyword>
<evidence type="ECO:0000256" key="2">
    <source>
        <dbReference type="SAM" id="Phobius"/>
    </source>
</evidence>
<keyword evidence="2" id="KW-0472">Membrane</keyword>
<sequence>MKGFQFLIFVILTFCCWGLYGPLLHVGQGIMGGEGGKSMLRPFICVGVAYFAIAVLFPIFILVTKGEKGHWSANGFFWSFIAGLVGAVGALGIILAFKFNGKPSYVMPLVFGMAPIVNTFVTMLMARTFKQASAVFYLGILIVAVGAAGVLIFKPSKAKPAVDEPPAQVVVVDSLESQFVATTIDEDADTGNEETPAGSILWVTLSIALTAVCWGAYGPVLHKGQLKMGGSRLRPFLCVGLAYFAIAVVGPMLMLSGFPEPGGWYTTGIIWSLGAGAAGAIGALGIIYAFNFGGKPLFIMPLVFGFAPVVNTLTTIFTDNLFGRVNNMFFASLAMVIVGAVMVLVFSPRGKPPAKPVVKQPETDESESVAS</sequence>